<feature type="domain" description="Disease resistance N-terminal" evidence="8">
    <location>
        <begin position="13"/>
        <end position="79"/>
    </location>
</feature>
<evidence type="ECO:0000259" key="10">
    <source>
        <dbReference type="Pfam" id="PF25019"/>
    </source>
</evidence>
<name>A0AA89ATF4_9ASTE</name>
<dbReference type="Pfam" id="PF18052">
    <property type="entry name" value="Rx_N"/>
    <property type="match status" value="1"/>
</dbReference>
<sequence length="1154" mass="129079">MDETLLSVVAEGILSKVVSLAADEVSLAWGFKVELKRLAKRLKTVQDLLSDAESKQFTMNTVETWLRSLTAVAYDADTITHPGVGDLEKVVGRDADVSNVVGMLLNSTKSLSVITIVGMPGQGKTTLAKLIYQNEKVVGHFDKKIWVSVSDDFDCNRILSEMVQSVTQTNPLFSNIEGILKLLQEHLNGKKYLLILDDVWNDVPETWECVRDALLEIGGSKGSRILVTTRSDAVATTMASLTYPLERLTDEDGWTIFKQRAFAEGGATETDELVDIGKKIVKRCGGLPLATKALGSVMQSKKSKDQWLSIQNNSHLWDLPENGVSIVRRILKLSYDHLPSSSLKHCFAYCSLRPKDFNIQKDSLVQLWMALGLLHPPKGSGFFMEDVGNNYFNALSLNSLLQEVAKDKYDRITGCKMHDLVHDLALHTSESYCQTLEVSEVNSDGLDDVVHLSLTAREDKLLGASKICFDRLQTLFLNGGRLTNILSNFKGLRVLVMVNDAMEELPSTIGKLKHLRYLDISRTNIKTLPCSISKLYNLQTLRVKYLIKLPPMLGTLINLRHFCFEVNRKTRECMLTRIGHMTCLQTLPLFVVSRERECKIEDLGGLKNLRGELHIDGLEDVGNMDEAKKANLSTKADIHALGFHWREKNHNKDVLEEEDSGESVLEGLNPHSNLKGLKIENFPGKAFSSWMMVVSQSSLVLQNLVEIILMYCDRCERIPTLGHLPCLEVIRIHGMDGIKRIGTDFYGHNANGGSIAPAVRMFPALKQLSLSRLENVQEWFEVGNDTLSTVVFPYLEELKLHICPKLATVPSHFPYLKRLAIFNLDHSFALQNMSRNLTCLTSLSLSSVDGSELQFVVEELLGNNKASLRELTIVRCDGLSYLPIQKLGALKSLRVVECKNLTHIQDFLGSLASLRMFSVTGCSKLISLPKGLEALSSLETLSIGGFQTLSGFPWTLNLLTSLRMLEISGFRNLTSLPQGLETLTSVESLIISECRHLKDICSLVFLRNVKVLTLHGCPDLVFPLPDLRCLAKLRELGIGGFSENLDTFPWPSFSYSLLADLNLKGWPRLKSLPEQLQHLSSLKGLFIDEFHGLEALPDWLGNLFYLGYLILTRCKNLKDLPSSEAMQRLTKLETLTIDFCPILQERCMKERGPE</sequence>
<protein>
    <submittedName>
        <fullName evidence="11">Uncharacterized protein</fullName>
    </submittedName>
</protein>
<dbReference type="InterPro" id="IPR042197">
    <property type="entry name" value="Apaf_helical"/>
</dbReference>
<dbReference type="Proteomes" id="UP001188597">
    <property type="component" value="Unassembled WGS sequence"/>
</dbReference>
<evidence type="ECO:0000259" key="9">
    <source>
        <dbReference type="Pfam" id="PF23559"/>
    </source>
</evidence>
<dbReference type="PRINTS" id="PR00364">
    <property type="entry name" value="DISEASERSIST"/>
</dbReference>
<dbReference type="GO" id="GO:0051607">
    <property type="term" value="P:defense response to virus"/>
    <property type="evidence" value="ECO:0007669"/>
    <property type="project" value="UniProtKB-ARBA"/>
</dbReference>
<dbReference type="FunFam" id="1.10.10.10:FF:000322">
    <property type="entry name" value="Probable disease resistance protein At1g63360"/>
    <property type="match status" value="1"/>
</dbReference>
<dbReference type="Pfam" id="PF25019">
    <property type="entry name" value="LRR_R13L1-DRL21"/>
    <property type="match status" value="2"/>
</dbReference>
<dbReference type="SUPFAM" id="SSF52058">
    <property type="entry name" value="L domain-like"/>
    <property type="match status" value="2"/>
</dbReference>
<keyword evidence="12" id="KW-1185">Reference proteome</keyword>
<keyword evidence="6" id="KW-0067">ATP-binding</keyword>
<dbReference type="Gene3D" id="3.40.50.300">
    <property type="entry name" value="P-loop containing nucleotide triphosphate hydrolases"/>
    <property type="match status" value="1"/>
</dbReference>
<dbReference type="FunFam" id="3.40.50.300:FF:001091">
    <property type="entry name" value="Probable disease resistance protein At1g61300"/>
    <property type="match status" value="1"/>
</dbReference>
<evidence type="ECO:0000259" key="7">
    <source>
        <dbReference type="Pfam" id="PF00931"/>
    </source>
</evidence>
<evidence type="ECO:0000313" key="11">
    <source>
        <dbReference type="EMBL" id="KAK3014475.1"/>
    </source>
</evidence>
<keyword evidence="5" id="KW-0611">Plant defense</keyword>
<evidence type="ECO:0000259" key="8">
    <source>
        <dbReference type="Pfam" id="PF18052"/>
    </source>
</evidence>
<dbReference type="SUPFAM" id="SSF52540">
    <property type="entry name" value="P-loop containing nucleoside triphosphate hydrolases"/>
    <property type="match status" value="1"/>
</dbReference>
<keyword evidence="3" id="KW-0677">Repeat</keyword>
<dbReference type="InterPro" id="IPR058922">
    <property type="entry name" value="WHD_DRP"/>
</dbReference>
<dbReference type="GO" id="GO:0005524">
    <property type="term" value="F:ATP binding"/>
    <property type="evidence" value="ECO:0007669"/>
    <property type="project" value="UniProtKB-KW"/>
</dbReference>
<evidence type="ECO:0000256" key="2">
    <source>
        <dbReference type="ARBA" id="ARBA00022614"/>
    </source>
</evidence>
<feature type="domain" description="NB-ARC" evidence="7">
    <location>
        <begin position="94"/>
        <end position="263"/>
    </location>
</feature>
<evidence type="ECO:0000256" key="1">
    <source>
        <dbReference type="ARBA" id="ARBA00008894"/>
    </source>
</evidence>
<dbReference type="InterPro" id="IPR032675">
    <property type="entry name" value="LRR_dom_sf"/>
</dbReference>
<evidence type="ECO:0000256" key="6">
    <source>
        <dbReference type="ARBA" id="ARBA00022840"/>
    </source>
</evidence>
<feature type="domain" description="R13L1/DRL21-like LRR repeat region" evidence="10">
    <location>
        <begin position="600"/>
        <end position="735"/>
    </location>
</feature>
<feature type="domain" description="Disease resistance protein winged helix" evidence="9">
    <location>
        <begin position="354"/>
        <end position="425"/>
    </location>
</feature>
<dbReference type="InterPro" id="IPR002182">
    <property type="entry name" value="NB-ARC"/>
</dbReference>
<evidence type="ECO:0000313" key="12">
    <source>
        <dbReference type="Proteomes" id="UP001188597"/>
    </source>
</evidence>
<dbReference type="InterPro" id="IPR036388">
    <property type="entry name" value="WH-like_DNA-bd_sf"/>
</dbReference>
<gene>
    <name evidence="11" type="ORF">RJ639_008204</name>
</gene>
<dbReference type="Pfam" id="PF23559">
    <property type="entry name" value="WHD_DRP"/>
    <property type="match status" value="1"/>
</dbReference>
<dbReference type="PANTHER" id="PTHR36766">
    <property type="entry name" value="PLANT BROAD-SPECTRUM MILDEW RESISTANCE PROTEIN RPW8"/>
    <property type="match status" value="1"/>
</dbReference>
<dbReference type="Gene3D" id="1.10.8.430">
    <property type="entry name" value="Helical domain of apoptotic protease-activating factors"/>
    <property type="match status" value="1"/>
</dbReference>
<reference evidence="11" key="1">
    <citation type="submission" date="2022-12" db="EMBL/GenBank/DDBJ databases">
        <title>Draft genome assemblies for two species of Escallonia (Escalloniales).</title>
        <authorList>
            <person name="Chanderbali A."/>
            <person name="Dervinis C."/>
            <person name="Anghel I."/>
            <person name="Soltis D."/>
            <person name="Soltis P."/>
            <person name="Zapata F."/>
        </authorList>
    </citation>
    <scope>NUCLEOTIDE SEQUENCE</scope>
    <source>
        <strain evidence="11">UCBG64.0493</strain>
        <tissue evidence="11">Leaf</tissue>
    </source>
</reference>
<dbReference type="PANTHER" id="PTHR36766:SF70">
    <property type="entry name" value="DISEASE RESISTANCE PROTEIN RGA4"/>
    <property type="match status" value="1"/>
</dbReference>
<comment type="caution">
    <text evidence="11">The sequence shown here is derived from an EMBL/GenBank/DDBJ whole genome shotgun (WGS) entry which is preliminary data.</text>
</comment>
<dbReference type="InterPro" id="IPR027417">
    <property type="entry name" value="P-loop_NTPase"/>
</dbReference>
<keyword evidence="4" id="KW-0547">Nucleotide-binding</keyword>
<dbReference type="InterPro" id="IPR056789">
    <property type="entry name" value="LRR_R13L1-DRL21"/>
</dbReference>
<evidence type="ECO:0000256" key="4">
    <source>
        <dbReference type="ARBA" id="ARBA00022741"/>
    </source>
</evidence>
<dbReference type="Pfam" id="PF00931">
    <property type="entry name" value="NB-ARC"/>
    <property type="match status" value="1"/>
</dbReference>
<feature type="domain" description="R13L1/DRL21-like LRR repeat region" evidence="10">
    <location>
        <begin position="1074"/>
        <end position="1137"/>
    </location>
</feature>
<proteinExistence type="inferred from homology"/>
<evidence type="ECO:0000256" key="3">
    <source>
        <dbReference type="ARBA" id="ARBA00022737"/>
    </source>
</evidence>
<dbReference type="GO" id="GO:0043531">
    <property type="term" value="F:ADP binding"/>
    <property type="evidence" value="ECO:0007669"/>
    <property type="project" value="InterPro"/>
</dbReference>
<evidence type="ECO:0000256" key="5">
    <source>
        <dbReference type="ARBA" id="ARBA00022821"/>
    </source>
</evidence>
<dbReference type="EMBL" id="JAVXUP010001215">
    <property type="protein sequence ID" value="KAK3014475.1"/>
    <property type="molecule type" value="Genomic_DNA"/>
</dbReference>
<dbReference type="AlphaFoldDB" id="A0AA89ATF4"/>
<organism evidence="11 12">
    <name type="scientific">Escallonia herrerae</name>
    <dbReference type="NCBI Taxonomy" id="1293975"/>
    <lineage>
        <taxon>Eukaryota</taxon>
        <taxon>Viridiplantae</taxon>
        <taxon>Streptophyta</taxon>
        <taxon>Embryophyta</taxon>
        <taxon>Tracheophyta</taxon>
        <taxon>Spermatophyta</taxon>
        <taxon>Magnoliopsida</taxon>
        <taxon>eudicotyledons</taxon>
        <taxon>Gunneridae</taxon>
        <taxon>Pentapetalae</taxon>
        <taxon>asterids</taxon>
        <taxon>campanulids</taxon>
        <taxon>Escalloniales</taxon>
        <taxon>Escalloniaceae</taxon>
        <taxon>Escallonia</taxon>
    </lineage>
</organism>
<dbReference type="Gene3D" id="3.80.10.10">
    <property type="entry name" value="Ribonuclease Inhibitor"/>
    <property type="match status" value="4"/>
</dbReference>
<feature type="non-terminal residue" evidence="11">
    <location>
        <position position="1"/>
    </location>
</feature>
<dbReference type="InterPro" id="IPR041118">
    <property type="entry name" value="Rx_N"/>
</dbReference>
<accession>A0AA89ATF4</accession>
<keyword evidence="2" id="KW-0433">Leucine-rich repeat</keyword>
<comment type="similarity">
    <text evidence="1">Belongs to the disease resistance NB-LRR family.</text>
</comment>
<dbReference type="Gene3D" id="1.10.10.10">
    <property type="entry name" value="Winged helix-like DNA-binding domain superfamily/Winged helix DNA-binding domain"/>
    <property type="match status" value="1"/>
</dbReference>